<dbReference type="RefSeq" id="WP_003751163.1">
    <property type="nucleotide sequence ID" value="NZ_CP124262.1"/>
</dbReference>
<dbReference type="EMBL" id="JAARRG010000004">
    <property type="protein sequence ID" value="MBC1486143.1"/>
    <property type="molecule type" value="Genomic_DNA"/>
</dbReference>
<comment type="caution">
    <text evidence="2">The sequence shown here is derived from an EMBL/GenBank/DDBJ whole genome shotgun (WGS) entry which is preliminary data.</text>
</comment>
<dbReference type="Proteomes" id="UP000523362">
    <property type="component" value="Unassembled WGS sequence"/>
</dbReference>
<sequence>MNLEEIVDCMLLTNQEIQQTQTEHRIKLVDFWEIKAGDRVLEVGCGQGDTTAVLANAVGPNGFVQAIDIAPETYGAPFTIGDATNHIKNSVLGDRIDFKLATDILQGDISFSDKSFDVAILSHASWYFGSKEELTRMLVLLSKWAKRVCYAEWNPQITDVKQSAHLLAVLTQASYEAFKTNTQSNIRTFISPFDLKEIIAEHNWKIGAEASIYSEKMQDSRWEIEYTKDFITKELEADLGVPAKFKTFLQSQSQLIQLEDSLPMASYCTSWRTE</sequence>
<evidence type="ECO:0000313" key="2">
    <source>
        <dbReference type="EMBL" id="MBC1486143.1"/>
    </source>
</evidence>
<dbReference type="Gene3D" id="3.40.50.150">
    <property type="entry name" value="Vaccinia Virus protein VP39"/>
    <property type="match status" value="1"/>
</dbReference>
<proteinExistence type="predicted"/>
<protein>
    <submittedName>
        <fullName evidence="2">Methyltransferase domain-containing protein</fullName>
    </submittedName>
</protein>
<name>A0A7X0X1Y8_LISSE</name>
<gene>
    <name evidence="2" type="ORF">HB897_07885</name>
</gene>
<dbReference type="SUPFAM" id="SSF53335">
    <property type="entry name" value="S-adenosyl-L-methionine-dependent methyltransferases"/>
    <property type="match status" value="1"/>
</dbReference>
<dbReference type="InterPro" id="IPR029063">
    <property type="entry name" value="SAM-dependent_MTases_sf"/>
</dbReference>
<evidence type="ECO:0000313" key="3">
    <source>
        <dbReference type="Proteomes" id="UP000523362"/>
    </source>
</evidence>
<organism evidence="2 3">
    <name type="scientific">Listeria seeligeri</name>
    <dbReference type="NCBI Taxonomy" id="1640"/>
    <lineage>
        <taxon>Bacteria</taxon>
        <taxon>Bacillati</taxon>
        <taxon>Bacillota</taxon>
        <taxon>Bacilli</taxon>
        <taxon>Bacillales</taxon>
        <taxon>Listeriaceae</taxon>
        <taxon>Listeria</taxon>
    </lineage>
</organism>
<dbReference type="AlphaFoldDB" id="A0A7X0X1Y8"/>
<dbReference type="Pfam" id="PF13847">
    <property type="entry name" value="Methyltransf_31"/>
    <property type="match status" value="1"/>
</dbReference>
<dbReference type="CDD" id="cd02440">
    <property type="entry name" value="AdoMet_MTases"/>
    <property type="match status" value="1"/>
</dbReference>
<reference evidence="2 3" key="1">
    <citation type="submission" date="2020-03" db="EMBL/GenBank/DDBJ databases">
        <title>Soil Listeria distribution.</title>
        <authorList>
            <person name="Liao J."/>
            <person name="Wiedmann M."/>
        </authorList>
    </citation>
    <scope>NUCLEOTIDE SEQUENCE [LARGE SCALE GENOMIC DNA]</scope>
    <source>
        <strain evidence="2 3">FSL L7-1560</strain>
    </source>
</reference>
<accession>A0A7X0X1Y8</accession>
<dbReference type="GO" id="GO:0008168">
    <property type="term" value="F:methyltransferase activity"/>
    <property type="evidence" value="ECO:0007669"/>
    <property type="project" value="UniProtKB-KW"/>
</dbReference>
<keyword evidence="2" id="KW-0489">Methyltransferase</keyword>
<evidence type="ECO:0000259" key="1">
    <source>
        <dbReference type="Pfam" id="PF13847"/>
    </source>
</evidence>
<dbReference type="GO" id="GO:0032259">
    <property type="term" value="P:methylation"/>
    <property type="evidence" value="ECO:0007669"/>
    <property type="project" value="UniProtKB-KW"/>
</dbReference>
<feature type="domain" description="Methyltransferase" evidence="1">
    <location>
        <begin position="35"/>
        <end position="154"/>
    </location>
</feature>
<keyword evidence="2" id="KW-0808">Transferase</keyword>
<dbReference type="InterPro" id="IPR025714">
    <property type="entry name" value="Methyltranfer_dom"/>
</dbReference>